<evidence type="ECO:0000256" key="8">
    <source>
        <dbReference type="ARBA" id="ARBA00022833"/>
    </source>
</evidence>
<name>A0A913WSE7_EXADI</name>
<sequence>MHSATDRYGVDVCLTKEDSKDVPECPHGPMLLFERFFKDGKPSAKYYACSACRDKKDCSFFQWEKEKISKAREQAHKEIIEKTRPLTQQVNYDKELEKLFQASTTNSSLLWTFCHTCNVLVWDDNGGRHNEHSLQSGEGLNELRHPSMILKPLENVKAQAQFLFSNQATQFLVSTIRKLGFKKVLCLGTPRVHEKIQLNKTKKSKHKPAMNSLLLDIDYRYGQFFPSGCFAYYNMFNNHFFEENGQQTLLEFMNSSEGDDMVLVMDPPFGGLVEVLAATVKKIWRFWRDCTAVKDNKKEMPTMWIFPYFMESHIHESLPSLKMMDYKVDYENHPHFKGKQDKGSKRGSPVRIFTNIDPASIKLPVEEGYRLCKICNRYVTTENFHCSKCNSCTSKDGRKYVHCDRCEKCVKPGRVHCSECNRCDLPNHDCQRSSIKGCHICGDMGHKRKNCPTRNQPKKRKSNVHDAKGKKSLKRKSKDSSNKEAKRRK</sequence>
<protein>
    <recommendedName>
        <fullName evidence="16">Zinc finger CCHC domain-containing protein 4</fullName>
    </recommendedName>
</protein>
<keyword evidence="4" id="KW-0808">Transferase</keyword>
<evidence type="ECO:0000256" key="3">
    <source>
        <dbReference type="ARBA" id="ARBA00022603"/>
    </source>
</evidence>
<evidence type="ECO:0000259" key="13">
    <source>
        <dbReference type="PROSITE" id="PS51999"/>
    </source>
</evidence>
<feature type="region of interest" description="Disordered" evidence="10">
    <location>
        <begin position="451"/>
        <end position="489"/>
    </location>
</feature>
<dbReference type="GO" id="GO:0005737">
    <property type="term" value="C:cytoplasm"/>
    <property type="evidence" value="ECO:0007669"/>
    <property type="project" value="UniProtKB-SubCell"/>
</dbReference>
<evidence type="ECO:0008006" key="16">
    <source>
        <dbReference type="Google" id="ProtNLM"/>
    </source>
</evidence>
<dbReference type="PROSITE" id="PS51270">
    <property type="entry name" value="ZF_CTCHY"/>
    <property type="match status" value="1"/>
</dbReference>
<comment type="subcellular location">
    <subcellularLocation>
        <location evidence="1">Cytoplasm</location>
    </subcellularLocation>
</comment>
<dbReference type="RefSeq" id="XP_020893392.1">
    <property type="nucleotide sequence ID" value="XM_021037733.2"/>
</dbReference>
<dbReference type="InterPro" id="IPR037275">
    <property type="entry name" value="Znf_CTCHY_sf"/>
</dbReference>
<feature type="domain" description="GRF-type" evidence="13">
    <location>
        <begin position="25"/>
        <end position="67"/>
    </location>
</feature>
<feature type="compositionally biased region" description="Basic and acidic residues" evidence="10">
    <location>
        <begin position="478"/>
        <end position="489"/>
    </location>
</feature>
<keyword evidence="3" id="KW-0489">Methyltransferase</keyword>
<dbReference type="AlphaFoldDB" id="A0A913WSE7"/>
<evidence type="ECO:0000256" key="10">
    <source>
        <dbReference type="SAM" id="MobiDB-lite"/>
    </source>
</evidence>
<dbReference type="PANTHER" id="PTHR13493:SF3">
    <property type="entry name" value="RRNA N6-ADENOSINE-METHYLTRANSFERASE ZCCHC4"/>
    <property type="match status" value="1"/>
</dbReference>
<dbReference type="SUPFAM" id="SSF161245">
    <property type="entry name" value="Zinc hairpin stack"/>
    <property type="match status" value="1"/>
</dbReference>
<dbReference type="GO" id="GO:0003676">
    <property type="term" value="F:nucleic acid binding"/>
    <property type="evidence" value="ECO:0007669"/>
    <property type="project" value="InterPro"/>
</dbReference>
<evidence type="ECO:0000256" key="6">
    <source>
        <dbReference type="ARBA" id="ARBA00022723"/>
    </source>
</evidence>
<dbReference type="InterPro" id="IPR041370">
    <property type="entry name" value="Mlase_EEF1AKMT1/ZCCHC4"/>
</dbReference>
<dbReference type="EnsemblMetazoa" id="XM_021037733.2">
    <property type="protein sequence ID" value="XP_020893392.1"/>
    <property type="gene ID" value="LOC110232520"/>
</dbReference>
<evidence type="ECO:0000256" key="7">
    <source>
        <dbReference type="ARBA" id="ARBA00022771"/>
    </source>
</evidence>
<feature type="domain" description="CTCHY-type" evidence="12">
    <location>
        <begin position="367"/>
        <end position="431"/>
    </location>
</feature>
<dbReference type="GeneID" id="110232520"/>
<dbReference type="PANTHER" id="PTHR13493">
    <property type="entry name" value="ZINC FINGER CCHC DOMAIN-CONTAINING"/>
    <property type="match status" value="1"/>
</dbReference>
<dbReference type="GO" id="GO:0005730">
    <property type="term" value="C:nucleolus"/>
    <property type="evidence" value="ECO:0007669"/>
    <property type="project" value="TreeGrafter"/>
</dbReference>
<dbReference type="Proteomes" id="UP000887567">
    <property type="component" value="Unplaced"/>
</dbReference>
<evidence type="ECO:0000256" key="5">
    <source>
        <dbReference type="ARBA" id="ARBA00022691"/>
    </source>
</evidence>
<evidence type="ECO:0000259" key="12">
    <source>
        <dbReference type="PROSITE" id="PS51270"/>
    </source>
</evidence>
<reference evidence="14" key="1">
    <citation type="submission" date="2022-11" db="UniProtKB">
        <authorList>
            <consortium name="EnsemblMetazoa"/>
        </authorList>
    </citation>
    <scope>IDENTIFICATION</scope>
</reference>
<evidence type="ECO:0000256" key="1">
    <source>
        <dbReference type="ARBA" id="ARBA00004496"/>
    </source>
</evidence>
<keyword evidence="7 9" id="KW-0863">Zinc-finger</keyword>
<dbReference type="PROSITE" id="PS51999">
    <property type="entry name" value="ZF_GRF"/>
    <property type="match status" value="1"/>
</dbReference>
<dbReference type="KEGG" id="epa:110232520"/>
<dbReference type="OMA" id="FPYFMEH"/>
<dbReference type="PROSITE" id="PS50216">
    <property type="entry name" value="DHHC"/>
    <property type="match status" value="1"/>
</dbReference>
<dbReference type="InterPro" id="IPR017921">
    <property type="entry name" value="Znf_CTCHY"/>
</dbReference>
<evidence type="ECO:0000259" key="11">
    <source>
        <dbReference type="PROSITE" id="PS50158"/>
    </source>
</evidence>
<keyword evidence="5" id="KW-0949">S-adenosyl-L-methionine</keyword>
<evidence type="ECO:0000256" key="4">
    <source>
        <dbReference type="ARBA" id="ARBA00022679"/>
    </source>
</evidence>
<evidence type="ECO:0000313" key="15">
    <source>
        <dbReference type="Proteomes" id="UP000887567"/>
    </source>
</evidence>
<evidence type="ECO:0000256" key="9">
    <source>
        <dbReference type="PROSITE-ProRule" id="PRU00047"/>
    </source>
</evidence>
<proteinExistence type="predicted"/>
<dbReference type="InterPro" id="IPR001878">
    <property type="entry name" value="Znf_CCHC"/>
</dbReference>
<dbReference type="InterPro" id="IPR039846">
    <property type="entry name" value="ZCCHC4"/>
</dbReference>
<evidence type="ECO:0000256" key="2">
    <source>
        <dbReference type="ARBA" id="ARBA00022490"/>
    </source>
</evidence>
<keyword evidence="8" id="KW-0862">Zinc</keyword>
<keyword evidence="15" id="KW-1185">Reference proteome</keyword>
<feature type="compositionally biased region" description="Basic residues" evidence="10">
    <location>
        <begin position="451"/>
        <end position="462"/>
    </location>
</feature>
<feature type="domain" description="CCHC-type" evidence="11">
    <location>
        <begin position="438"/>
        <end position="452"/>
    </location>
</feature>
<dbReference type="Pfam" id="PF10237">
    <property type="entry name" value="N6-adenineMlase"/>
    <property type="match status" value="1"/>
</dbReference>
<organism evidence="14 15">
    <name type="scientific">Exaiptasia diaphana</name>
    <name type="common">Tropical sea anemone</name>
    <name type="synonym">Aiptasia pulchella</name>
    <dbReference type="NCBI Taxonomy" id="2652724"/>
    <lineage>
        <taxon>Eukaryota</taxon>
        <taxon>Metazoa</taxon>
        <taxon>Cnidaria</taxon>
        <taxon>Anthozoa</taxon>
        <taxon>Hexacorallia</taxon>
        <taxon>Actiniaria</taxon>
        <taxon>Aiptasiidae</taxon>
        <taxon>Exaiptasia</taxon>
    </lineage>
</organism>
<dbReference type="GO" id="GO:0008988">
    <property type="term" value="F:rRNA (adenine-N6-)-methyltransferase activity"/>
    <property type="evidence" value="ECO:0007669"/>
    <property type="project" value="InterPro"/>
</dbReference>
<dbReference type="InterPro" id="IPR010666">
    <property type="entry name" value="Znf_GRF"/>
</dbReference>
<dbReference type="PROSITE" id="PS50158">
    <property type="entry name" value="ZF_CCHC"/>
    <property type="match status" value="1"/>
</dbReference>
<accession>A0A913WSE7</accession>
<keyword evidence="6" id="KW-0479">Metal-binding</keyword>
<keyword evidence="2" id="KW-0963">Cytoplasm</keyword>
<dbReference type="Pfam" id="PF06839">
    <property type="entry name" value="Zn_ribbon_GRF"/>
    <property type="match status" value="1"/>
</dbReference>
<dbReference type="GO" id="GO:0008270">
    <property type="term" value="F:zinc ion binding"/>
    <property type="evidence" value="ECO:0007669"/>
    <property type="project" value="UniProtKB-KW"/>
</dbReference>
<evidence type="ECO:0000313" key="14">
    <source>
        <dbReference type="EnsemblMetazoa" id="XP_020893392.1"/>
    </source>
</evidence>
<dbReference type="OrthoDB" id="431817at2759"/>